<protein>
    <submittedName>
        <fullName evidence="2">Ribonuclease H protein At1g65750 family</fullName>
    </submittedName>
</protein>
<reference evidence="2 3" key="1">
    <citation type="journal article" date="2012" name="Nat. Biotechnol.">
        <title>Draft genome sequence of pigeonpea (Cajanus cajan), an orphan legume crop of resource-poor farmers.</title>
        <authorList>
            <person name="Varshney R.K."/>
            <person name="Chen W."/>
            <person name="Li Y."/>
            <person name="Bharti A.K."/>
            <person name="Saxena R.K."/>
            <person name="Schlueter J.A."/>
            <person name="Donoghue M.T."/>
            <person name="Azam S."/>
            <person name="Fan G."/>
            <person name="Whaley A.M."/>
            <person name="Farmer A.D."/>
            <person name="Sheridan J."/>
            <person name="Iwata A."/>
            <person name="Tuteja R."/>
            <person name="Penmetsa R.V."/>
            <person name="Wu W."/>
            <person name="Upadhyaya H.D."/>
            <person name="Yang S.P."/>
            <person name="Shah T."/>
            <person name="Saxena K.B."/>
            <person name="Michael T."/>
            <person name="McCombie W.R."/>
            <person name="Yang B."/>
            <person name="Zhang G."/>
            <person name="Yang H."/>
            <person name="Wang J."/>
            <person name="Spillane C."/>
            <person name="Cook D.R."/>
            <person name="May G.D."/>
            <person name="Xu X."/>
            <person name="Jackson S.A."/>
        </authorList>
    </citation>
    <scope>NUCLEOTIDE SEQUENCE [LARGE SCALE GENOMIC DNA]</scope>
    <source>
        <strain evidence="3">cv. Asha</strain>
    </source>
</reference>
<feature type="non-terminal residue" evidence="2">
    <location>
        <position position="1"/>
    </location>
</feature>
<keyword evidence="1" id="KW-1133">Transmembrane helix</keyword>
<keyword evidence="1" id="KW-0812">Transmembrane</keyword>
<feature type="transmembrane region" description="Helical" evidence="1">
    <location>
        <begin position="41"/>
        <end position="61"/>
    </location>
</feature>
<dbReference type="EMBL" id="CM003605">
    <property type="protein sequence ID" value="KYP71677.1"/>
    <property type="molecule type" value="Genomic_DNA"/>
</dbReference>
<dbReference type="PANTHER" id="PTHR33116:SF78">
    <property type="entry name" value="OS12G0587133 PROTEIN"/>
    <property type="match status" value="1"/>
</dbReference>
<accession>A0A151TX79</accession>
<evidence type="ECO:0000313" key="2">
    <source>
        <dbReference type="EMBL" id="KYP71677.1"/>
    </source>
</evidence>
<keyword evidence="3" id="KW-1185">Reference proteome</keyword>
<keyword evidence="1" id="KW-0472">Membrane</keyword>
<gene>
    <name evidence="2" type="ORF">KK1_010946</name>
</gene>
<dbReference type="PANTHER" id="PTHR33116">
    <property type="entry name" value="REVERSE TRANSCRIPTASE ZINC-BINDING DOMAIN-CONTAINING PROTEIN-RELATED-RELATED"/>
    <property type="match status" value="1"/>
</dbReference>
<evidence type="ECO:0000313" key="3">
    <source>
        <dbReference type="Proteomes" id="UP000075243"/>
    </source>
</evidence>
<evidence type="ECO:0000256" key="1">
    <source>
        <dbReference type="SAM" id="Phobius"/>
    </source>
</evidence>
<proteinExistence type="predicted"/>
<sequence>LGLPIGANLRKKDMWKSIVELVRNRLIFWEGKHISTCGRVFLIKLVLSYLFIYFLSFFQALKDIISKLESLFKILLWVGNVEKIKAFNLALLEKWHWRMKIERKELWYRVLRGK</sequence>
<organism evidence="2 3">
    <name type="scientific">Cajanus cajan</name>
    <name type="common">Pigeon pea</name>
    <name type="synonym">Cajanus indicus</name>
    <dbReference type="NCBI Taxonomy" id="3821"/>
    <lineage>
        <taxon>Eukaryota</taxon>
        <taxon>Viridiplantae</taxon>
        <taxon>Streptophyta</taxon>
        <taxon>Embryophyta</taxon>
        <taxon>Tracheophyta</taxon>
        <taxon>Spermatophyta</taxon>
        <taxon>Magnoliopsida</taxon>
        <taxon>eudicotyledons</taxon>
        <taxon>Gunneridae</taxon>
        <taxon>Pentapetalae</taxon>
        <taxon>rosids</taxon>
        <taxon>fabids</taxon>
        <taxon>Fabales</taxon>
        <taxon>Fabaceae</taxon>
        <taxon>Papilionoideae</taxon>
        <taxon>50 kb inversion clade</taxon>
        <taxon>NPAAA clade</taxon>
        <taxon>indigoferoid/millettioid clade</taxon>
        <taxon>Phaseoleae</taxon>
        <taxon>Cajanus</taxon>
    </lineage>
</organism>
<dbReference type="AlphaFoldDB" id="A0A151TX79"/>
<name>A0A151TX79_CAJCA</name>
<dbReference type="Proteomes" id="UP000075243">
    <property type="component" value="Chromosome 3"/>
</dbReference>